<reference evidence="8 9" key="1">
    <citation type="submission" date="2024-10" db="EMBL/GenBank/DDBJ databases">
        <title>Updated reference genomes for cyclostephanoid diatoms.</title>
        <authorList>
            <person name="Roberts W.R."/>
            <person name="Alverson A.J."/>
        </authorList>
    </citation>
    <scope>NUCLEOTIDE SEQUENCE [LARGE SCALE GENOMIC DNA]</scope>
    <source>
        <strain evidence="8 9">AJA228-03</strain>
    </source>
</reference>
<dbReference type="PANTHER" id="PTHR21230">
    <property type="entry name" value="VESICLE TRANSPORT V-SNARE PROTEIN VTI1-RELATED"/>
    <property type="match status" value="1"/>
</dbReference>
<evidence type="ECO:0008006" key="10">
    <source>
        <dbReference type="Google" id="ProtNLM"/>
    </source>
</evidence>
<feature type="transmembrane region" description="Helical" evidence="7">
    <location>
        <begin position="265"/>
        <end position="283"/>
    </location>
</feature>
<evidence type="ECO:0000256" key="4">
    <source>
        <dbReference type="ARBA" id="ARBA00022927"/>
    </source>
</evidence>
<keyword evidence="2" id="KW-0813">Transport</keyword>
<comment type="caution">
    <text evidence="8">The sequence shown here is derived from an EMBL/GenBank/DDBJ whole genome shotgun (WGS) entry which is preliminary data.</text>
</comment>
<comment type="subcellular location">
    <subcellularLocation>
        <location evidence="1">Membrane</location>
        <topology evidence="1">Single-pass type IV membrane protein</topology>
    </subcellularLocation>
</comment>
<dbReference type="Gene3D" id="1.20.5.110">
    <property type="match status" value="1"/>
</dbReference>
<evidence type="ECO:0000256" key="2">
    <source>
        <dbReference type="ARBA" id="ARBA00022448"/>
    </source>
</evidence>
<evidence type="ECO:0000256" key="3">
    <source>
        <dbReference type="ARBA" id="ARBA00022692"/>
    </source>
</evidence>
<evidence type="ECO:0000256" key="5">
    <source>
        <dbReference type="ARBA" id="ARBA00022989"/>
    </source>
</evidence>
<protein>
    <recommendedName>
        <fullName evidence="10">Golgi SNAP receptor complex member 2</fullName>
    </recommendedName>
</protein>
<proteinExistence type="predicted"/>
<sequence length="284" mass="32619">MTKSGYWFLSHSLAIIQGSSINIKSTRIAIFAGLMTSIVELFPKSRKLGKCPPRCLHYPDCPASSSLFFVCLSRRRCLRVSFPPKLLAYDSRQHLSQVQNGLICPSELFLSLDELSRQLDLMENLAQRETPAQREIWKRKILELREDGQSIRRQGEHYDRMASAGVRRRRERDELLLARRRDNRRMGGGDDDDEMQQLTEEADSLANSRGMMNELLATGANTLTGLVGQRSRMRWVNRKMLDIGNKIGLSNSTMRMIERRDATDAYLVFGGMVVTMLVIYFLYF</sequence>
<dbReference type="SUPFAM" id="SSF58038">
    <property type="entry name" value="SNARE fusion complex"/>
    <property type="match status" value="1"/>
</dbReference>
<evidence type="ECO:0000256" key="1">
    <source>
        <dbReference type="ARBA" id="ARBA00004211"/>
    </source>
</evidence>
<dbReference type="GO" id="GO:0015031">
    <property type="term" value="P:protein transport"/>
    <property type="evidence" value="ECO:0007669"/>
    <property type="project" value="UniProtKB-KW"/>
</dbReference>
<keyword evidence="4" id="KW-0653">Protein transport</keyword>
<evidence type="ECO:0000313" key="9">
    <source>
        <dbReference type="Proteomes" id="UP001530377"/>
    </source>
</evidence>
<dbReference type="AlphaFoldDB" id="A0ABD3RA63"/>
<name>A0ABD3RA63_9STRA</name>
<dbReference type="GO" id="GO:0005737">
    <property type="term" value="C:cytoplasm"/>
    <property type="evidence" value="ECO:0007669"/>
    <property type="project" value="UniProtKB-ARBA"/>
</dbReference>
<dbReference type="Proteomes" id="UP001530377">
    <property type="component" value="Unassembled WGS sequence"/>
</dbReference>
<evidence type="ECO:0000256" key="7">
    <source>
        <dbReference type="SAM" id="Phobius"/>
    </source>
</evidence>
<evidence type="ECO:0000313" key="8">
    <source>
        <dbReference type="EMBL" id="KAL3809907.1"/>
    </source>
</evidence>
<keyword evidence="5 7" id="KW-1133">Transmembrane helix</keyword>
<dbReference type="PANTHER" id="PTHR21230:SF1">
    <property type="entry name" value="GOLGI SNAP RECEPTOR COMPLEX MEMBER 2"/>
    <property type="match status" value="1"/>
</dbReference>
<dbReference type="GO" id="GO:0016020">
    <property type="term" value="C:membrane"/>
    <property type="evidence" value="ECO:0007669"/>
    <property type="project" value="UniProtKB-SubCell"/>
</dbReference>
<dbReference type="EMBL" id="JALLPB020000365">
    <property type="protein sequence ID" value="KAL3809907.1"/>
    <property type="molecule type" value="Genomic_DNA"/>
</dbReference>
<keyword evidence="6 7" id="KW-0472">Membrane</keyword>
<evidence type="ECO:0000256" key="6">
    <source>
        <dbReference type="ARBA" id="ARBA00023136"/>
    </source>
</evidence>
<gene>
    <name evidence="8" type="ORF">ACHAXA_005321</name>
</gene>
<keyword evidence="9" id="KW-1185">Reference proteome</keyword>
<organism evidence="8 9">
    <name type="scientific">Cyclostephanos tholiformis</name>
    <dbReference type="NCBI Taxonomy" id="382380"/>
    <lineage>
        <taxon>Eukaryota</taxon>
        <taxon>Sar</taxon>
        <taxon>Stramenopiles</taxon>
        <taxon>Ochrophyta</taxon>
        <taxon>Bacillariophyta</taxon>
        <taxon>Coscinodiscophyceae</taxon>
        <taxon>Thalassiosirophycidae</taxon>
        <taxon>Stephanodiscales</taxon>
        <taxon>Stephanodiscaceae</taxon>
        <taxon>Cyclostephanos</taxon>
    </lineage>
</organism>
<keyword evidence="3 7" id="KW-0812">Transmembrane</keyword>
<dbReference type="CDD" id="cd15863">
    <property type="entry name" value="SNARE_GS27"/>
    <property type="match status" value="1"/>
</dbReference>
<dbReference type="Pfam" id="PF12352">
    <property type="entry name" value="V-SNARE_C"/>
    <property type="match status" value="1"/>
</dbReference>
<accession>A0ABD3RA63</accession>